<protein>
    <submittedName>
        <fullName evidence="2">Uncharacterized protein</fullName>
    </submittedName>
</protein>
<comment type="caution">
    <text evidence="2">The sequence shown here is derived from an EMBL/GenBank/DDBJ whole genome shotgun (WGS) entry which is preliminary data.</text>
</comment>
<accession>A0ABD5SLU9</accession>
<dbReference type="Proteomes" id="UP001596383">
    <property type="component" value="Unassembled WGS sequence"/>
</dbReference>
<evidence type="ECO:0000313" key="2">
    <source>
        <dbReference type="EMBL" id="MFC6765999.1"/>
    </source>
</evidence>
<feature type="transmembrane region" description="Helical" evidence="1">
    <location>
        <begin position="33"/>
        <end position="51"/>
    </location>
</feature>
<keyword evidence="1" id="KW-0472">Membrane</keyword>
<reference evidence="2 3" key="1">
    <citation type="journal article" date="2019" name="Int. J. Syst. Evol. Microbiol.">
        <title>The Global Catalogue of Microorganisms (GCM) 10K type strain sequencing project: providing services to taxonomists for standard genome sequencing and annotation.</title>
        <authorList>
            <consortium name="The Broad Institute Genomics Platform"/>
            <consortium name="The Broad Institute Genome Sequencing Center for Infectious Disease"/>
            <person name="Wu L."/>
            <person name="Ma J."/>
        </authorList>
    </citation>
    <scope>NUCLEOTIDE SEQUENCE [LARGE SCALE GENOMIC DNA]</scope>
    <source>
        <strain evidence="2 3">LMG 29247</strain>
    </source>
</reference>
<evidence type="ECO:0000256" key="1">
    <source>
        <dbReference type="SAM" id="Phobius"/>
    </source>
</evidence>
<dbReference type="EMBL" id="JBHSWV010000210">
    <property type="protein sequence ID" value="MFC6765999.1"/>
    <property type="molecule type" value="Genomic_DNA"/>
</dbReference>
<proteinExistence type="predicted"/>
<gene>
    <name evidence="2" type="ORF">ACFQE6_13680</name>
</gene>
<feature type="transmembrane region" description="Helical" evidence="1">
    <location>
        <begin position="7"/>
        <end position="27"/>
    </location>
</feature>
<keyword evidence="1" id="KW-1133">Transmembrane helix</keyword>
<sequence length="66" mass="6752">MSAGTKGLIRLATGCLLALGYPGLIIVMAGQDAPLTAAAILGYLGITALVLKELDPNDAIEAWRGK</sequence>
<dbReference type="RefSeq" id="WP_273738988.1">
    <property type="nucleotide sequence ID" value="NZ_JAQIVI010000210.1"/>
</dbReference>
<evidence type="ECO:0000313" key="3">
    <source>
        <dbReference type="Proteomes" id="UP001596383"/>
    </source>
</evidence>
<keyword evidence="1" id="KW-0812">Transmembrane</keyword>
<keyword evidence="3" id="KW-1185">Reference proteome</keyword>
<dbReference type="AlphaFoldDB" id="A0ABD5SLU9"/>
<organism evidence="2 3">
    <name type="scientific">Natrinema soli</name>
    <dbReference type="NCBI Taxonomy" id="1930624"/>
    <lineage>
        <taxon>Archaea</taxon>
        <taxon>Methanobacteriati</taxon>
        <taxon>Methanobacteriota</taxon>
        <taxon>Stenosarchaea group</taxon>
        <taxon>Halobacteria</taxon>
        <taxon>Halobacteriales</taxon>
        <taxon>Natrialbaceae</taxon>
        <taxon>Natrinema</taxon>
    </lineage>
</organism>
<name>A0ABD5SLU9_9EURY</name>